<protein>
    <recommendedName>
        <fullName evidence="1">Transcription regulator PadR N-terminal domain-containing protein</fullName>
    </recommendedName>
</protein>
<comment type="caution">
    <text evidence="2">The sequence shown here is derived from an EMBL/GenBank/DDBJ whole genome shotgun (WGS) entry which is preliminary data.</text>
</comment>
<evidence type="ECO:0000259" key="1">
    <source>
        <dbReference type="Pfam" id="PF03551"/>
    </source>
</evidence>
<dbReference type="PANTHER" id="PTHR33169">
    <property type="entry name" value="PADR-FAMILY TRANSCRIPTIONAL REGULATOR"/>
    <property type="match status" value="1"/>
</dbReference>
<name>A0A645E1I3_9ZZZZ</name>
<feature type="domain" description="Transcription regulator PadR N-terminal" evidence="1">
    <location>
        <begin position="27"/>
        <end position="89"/>
    </location>
</feature>
<gene>
    <name evidence="2" type="ORF">SDC9_142402</name>
</gene>
<accession>A0A645E1I3</accession>
<organism evidence="2">
    <name type="scientific">bioreactor metagenome</name>
    <dbReference type="NCBI Taxonomy" id="1076179"/>
    <lineage>
        <taxon>unclassified sequences</taxon>
        <taxon>metagenomes</taxon>
        <taxon>ecological metagenomes</taxon>
    </lineage>
</organism>
<dbReference type="AlphaFoldDB" id="A0A645E1I3"/>
<proteinExistence type="predicted"/>
<evidence type="ECO:0000313" key="2">
    <source>
        <dbReference type="EMBL" id="MPM95248.1"/>
    </source>
</evidence>
<dbReference type="InterPro" id="IPR005149">
    <property type="entry name" value="Tscrpt_reg_PadR_N"/>
</dbReference>
<dbReference type="SUPFAM" id="SSF46785">
    <property type="entry name" value="Winged helix' DNA-binding domain"/>
    <property type="match status" value="1"/>
</dbReference>
<dbReference type="Pfam" id="PF03551">
    <property type="entry name" value="PadR"/>
    <property type="match status" value="1"/>
</dbReference>
<sequence length="107" mass="12335">MNEEKIISQFRKGVLEMCVLRLSDGAAKYTGDLLQELKSARLLVVEGTIYPLLNRLKDEGYLEYYWEESTGGPPRKYYSCTDKGREYLTMLKQGWTEMVNSVNAIIN</sequence>
<dbReference type="EMBL" id="VSSQ01041763">
    <property type="protein sequence ID" value="MPM95248.1"/>
    <property type="molecule type" value="Genomic_DNA"/>
</dbReference>
<dbReference type="InterPro" id="IPR052509">
    <property type="entry name" value="Metal_resp_DNA-bind_regulator"/>
</dbReference>
<dbReference type="InterPro" id="IPR036388">
    <property type="entry name" value="WH-like_DNA-bd_sf"/>
</dbReference>
<dbReference type="InterPro" id="IPR036390">
    <property type="entry name" value="WH_DNA-bd_sf"/>
</dbReference>
<reference evidence="2" key="1">
    <citation type="submission" date="2019-08" db="EMBL/GenBank/DDBJ databases">
        <authorList>
            <person name="Kucharzyk K."/>
            <person name="Murdoch R.W."/>
            <person name="Higgins S."/>
            <person name="Loffler F."/>
        </authorList>
    </citation>
    <scope>NUCLEOTIDE SEQUENCE</scope>
</reference>
<dbReference type="Gene3D" id="1.10.10.10">
    <property type="entry name" value="Winged helix-like DNA-binding domain superfamily/Winged helix DNA-binding domain"/>
    <property type="match status" value="1"/>
</dbReference>
<dbReference type="PANTHER" id="PTHR33169:SF14">
    <property type="entry name" value="TRANSCRIPTIONAL REGULATOR RV3488"/>
    <property type="match status" value="1"/>
</dbReference>